<dbReference type="AlphaFoldDB" id="A0A174HHX2"/>
<organism evidence="1 3">
    <name type="scientific">Fusicatenibacter saccharivorans</name>
    <dbReference type="NCBI Taxonomy" id="1150298"/>
    <lineage>
        <taxon>Bacteria</taxon>
        <taxon>Bacillati</taxon>
        <taxon>Bacillota</taxon>
        <taxon>Clostridia</taxon>
        <taxon>Lachnospirales</taxon>
        <taxon>Lachnospiraceae</taxon>
        <taxon>Fusicatenibacter</taxon>
    </lineage>
</organism>
<dbReference type="Proteomes" id="UP000095709">
    <property type="component" value="Unassembled WGS sequence"/>
</dbReference>
<dbReference type="Gene3D" id="1.10.1070.20">
    <property type="match status" value="1"/>
</dbReference>
<reference evidence="2" key="2">
    <citation type="submission" date="2022-01" db="EMBL/GenBank/DDBJ databases">
        <title>Collection of gut derived symbiotic bacterial strains cultured from healthy donors.</title>
        <authorList>
            <person name="Lin H."/>
            <person name="Kohout C."/>
            <person name="Waligurski E."/>
            <person name="Pamer E.G."/>
        </authorList>
    </citation>
    <scope>NUCLEOTIDE SEQUENCE</scope>
    <source>
        <strain evidence="2">DFI.5.49</strain>
    </source>
</reference>
<gene>
    <name evidence="1" type="ORF">ERS852498_00351</name>
    <name evidence="2" type="ORF">L0N21_17910</name>
</gene>
<dbReference type="Proteomes" id="UP001199915">
    <property type="component" value="Unassembled WGS sequence"/>
</dbReference>
<reference evidence="1 3" key="1">
    <citation type="submission" date="2015-09" db="EMBL/GenBank/DDBJ databases">
        <authorList>
            <consortium name="Pathogen Informatics"/>
        </authorList>
    </citation>
    <scope>NUCLEOTIDE SEQUENCE [LARGE SCALE GENOMIC DNA]</scope>
    <source>
        <strain evidence="1 3">2789STDY5834885</strain>
    </source>
</reference>
<dbReference type="EMBL" id="CZAL01000001">
    <property type="protein sequence ID" value="CUO72758.1"/>
    <property type="molecule type" value="Genomic_DNA"/>
</dbReference>
<sequence length="393" mass="45090">MSVSYFNTNEYELMNKDNIVATVSCTRDEFNDLYFEIHHIFSQLPIGFKTFKDWIENRRAPSNRQHIEKLLKRCNCYDLEGFLQVTHAATLNDTFWVRLAKSHLSWNNVSLFQNPFDDVVARIAFEGGLYGEHFSTASPEFSTDGTFAKCWTRLDNQIFLMKRGSEGGANAGFEPYSEMYASQLAAVFCPDSVPYDVVNYHEKKASKCPLFTNEQYGFAPTYKCIGVEAGIAQTLQYFSSIGSENAFRRMLVLDALIVNTDRHKGNYGILFQTDTLQPIKMAPVFDHNQSLLPYAMEDDFRDLDSYLSEKIPRIGTDFSETAAMVMTPDIRSDLRNLQDFEFSDSSNGLPKWRVTELNKLIVHQSRSILKSKKIYMSPDQPKKKNIKKSTPRL</sequence>
<evidence type="ECO:0000313" key="3">
    <source>
        <dbReference type="Proteomes" id="UP000095709"/>
    </source>
</evidence>
<proteinExistence type="predicted"/>
<dbReference type="RefSeq" id="WP_055265155.1">
    <property type="nucleotide sequence ID" value="NZ_CZAL01000001.1"/>
</dbReference>
<protein>
    <submittedName>
        <fullName evidence="2">HipA protein</fullName>
    </submittedName>
</protein>
<evidence type="ECO:0000313" key="2">
    <source>
        <dbReference type="EMBL" id="MCG4767352.1"/>
    </source>
</evidence>
<name>A0A174HHX2_9FIRM</name>
<evidence type="ECO:0000313" key="1">
    <source>
        <dbReference type="EMBL" id="CUO72758.1"/>
    </source>
</evidence>
<accession>A0A174HHX2</accession>
<dbReference type="EMBL" id="JAKNFS010000047">
    <property type="protein sequence ID" value="MCG4767352.1"/>
    <property type="molecule type" value="Genomic_DNA"/>
</dbReference>